<evidence type="ECO:0000313" key="10">
    <source>
        <dbReference type="EMBL" id="MDF9406899.1"/>
    </source>
</evidence>
<organism evidence="10 11">
    <name type="scientific">Pelotomaculum isophthalicicum JI</name>
    <dbReference type="NCBI Taxonomy" id="947010"/>
    <lineage>
        <taxon>Bacteria</taxon>
        <taxon>Bacillati</taxon>
        <taxon>Bacillota</taxon>
        <taxon>Clostridia</taxon>
        <taxon>Eubacteriales</taxon>
        <taxon>Desulfotomaculaceae</taxon>
        <taxon>Pelotomaculum</taxon>
    </lineage>
</organism>
<proteinExistence type="predicted"/>
<dbReference type="SUPFAM" id="SSF51206">
    <property type="entry name" value="cAMP-binding domain-like"/>
    <property type="match status" value="1"/>
</dbReference>
<dbReference type="Proteomes" id="UP001154312">
    <property type="component" value="Unassembled WGS sequence"/>
</dbReference>
<feature type="domain" description="Cyclic nucleotide-binding" evidence="9">
    <location>
        <begin position="21"/>
        <end position="132"/>
    </location>
</feature>
<dbReference type="GO" id="GO:0005221">
    <property type="term" value="F:intracellularly cyclic nucleotide-activated monoatomic cation channel activity"/>
    <property type="evidence" value="ECO:0007669"/>
    <property type="project" value="InterPro"/>
</dbReference>
<dbReference type="InterPro" id="IPR018490">
    <property type="entry name" value="cNMP-bd_dom_sf"/>
</dbReference>
<accession>A0A9X4H4M7</accession>
<dbReference type="EMBL" id="JAKOAV010000001">
    <property type="protein sequence ID" value="MDF9406899.1"/>
    <property type="molecule type" value="Genomic_DNA"/>
</dbReference>
<evidence type="ECO:0000256" key="1">
    <source>
        <dbReference type="ARBA" id="ARBA00004141"/>
    </source>
</evidence>
<dbReference type="GO" id="GO:0016020">
    <property type="term" value="C:membrane"/>
    <property type="evidence" value="ECO:0007669"/>
    <property type="project" value="UniProtKB-SubCell"/>
</dbReference>
<evidence type="ECO:0000259" key="9">
    <source>
        <dbReference type="PROSITE" id="PS50042"/>
    </source>
</evidence>
<evidence type="ECO:0000256" key="7">
    <source>
        <dbReference type="ARBA" id="ARBA00023286"/>
    </source>
</evidence>
<dbReference type="InterPro" id="IPR018708">
    <property type="entry name" value="DUF2225"/>
</dbReference>
<dbReference type="PROSITE" id="PS50042">
    <property type="entry name" value="CNMP_BINDING_3"/>
    <property type="match status" value="1"/>
</dbReference>
<keyword evidence="4" id="KW-1133">Transmembrane helix</keyword>
<dbReference type="InterPro" id="IPR000595">
    <property type="entry name" value="cNMP-bd_dom"/>
</dbReference>
<dbReference type="InterPro" id="IPR014710">
    <property type="entry name" value="RmlC-like_jellyroll"/>
</dbReference>
<evidence type="ECO:0000256" key="6">
    <source>
        <dbReference type="ARBA" id="ARBA00023136"/>
    </source>
</evidence>
<protein>
    <submittedName>
        <fullName evidence="10">DUF2225 domain-containing protein</fullName>
    </submittedName>
</protein>
<dbReference type="InterPro" id="IPR018488">
    <property type="entry name" value="cNMP-bd_CS"/>
</dbReference>
<dbReference type="PANTHER" id="PTHR45638">
    <property type="entry name" value="CYCLIC NUCLEOTIDE-GATED CATION CHANNEL SUBUNIT A"/>
    <property type="match status" value="1"/>
</dbReference>
<reference evidence="10" key="1">
    <citation type="submission" date="2022-02" db="EMBL/GenBank/DDBJ databases">
        <authorList>
            <person name="Leng L."/>
        </authorList>
    </citation>
    <scope>NUCLEOTIDE SEQUENCE</scope>
    <source>
        <strain evidence="10">JI</strain>
    </source>
</reference>
<keyword evidence="3" id="KW-0812">Transmembrane</keyword>
<sequence length="461" mass="53925">MDALESILKKIPFFKDINYPLQDLVKKMRLERFEENTDIFSEGEQGSSLYLIISGKVLIYAKSTTGQEMAIQTLEPSDFFGEMSLLDGGYRSACARTLEKSIIFSLERKDFLEFLDDNPRAAVKIIETLSKRLRQSNIRNKILIETNRKLTNQGTDQNQITAANIPVQFNDERQEQLTKETKEFSVKKDTYAPEEKEENGFADILEQHLNDVEHADEEDDKADAKKEIEQKEMLYYKKAVCPICNAKFETPKALSKYVQSVKMDYDFCQHHKYINPIYYEMSVCPICGFTYNEEIQGMRLKKEQSEEIKSRLMTFWQNNKLKDYSGVRSLEDAIETFLLAIYCLQGRAVKKSQMGMMYLKIAWFYRFKDEGEQERKYIERALASLSLAFEKEDFSAKAEINTAYLLGVLNLNTGNIRESAKWLDRVLRHPAKSMFPMIINQTRDLWTDVRQKLREEKERKE</sequence>
<comment type="subcellular location">
    <subcellularLocation>
        <location evidence="1">Membrane</location>
        <topology evidence="1">Multi-pass membrane protein</topology>
    </subcellularLocation>
</comment>
<gene>
    <name evidence="10" type="ORF">L7E55_00745</name>
</gene>
<evidence type="ECO:0000256" key="8">
    <source>
        <dbReference type="ARBA" id="ARBA00023303"/>
    </source>
</evidence>
<evidence type="ECO:0000313" key="11">
    <source>
        <dbReference type="Proteomes" id="UP001154312"/>
    </source>
</evidence>
<comment type="caution">
    <text evidence="10">The sequence shown here is derived from an EMBL/GenBank/DDBJ whole genome shotgun (WGS) entry which is preliminary data.</text>
</comment>
<dbReference type="Pfam" id="PF09986">
    <property type="entry name" value="DUF2225"/>
    <property type="match status" value="1"/>
</dbReference>
<dbReference type="AlphaFoldDB" id="A0A9X4H4M7"/>
<dbReference type="Gene3D" id="2.60.120.10">
    <property type="entry name" value="Jelly Rolls"/>
    <property type="match status" value="1"/>
</dbReference>
<dbReference type="PANTHER" id="PTHR45638:SF11">
    <property type="entry name" value="CYCLIC NUCLEOTIDE-GATED CATION CHANNEL SUBUNIT A"/>
    <property type="match status" value="1"/>
</dbReference>
<name>A0A9X4H4M7_9FIRM</name>
<dbReference type="GO" id="GO:0044877">
    <property type="term" value="F:protein-containing complex binding"/>
    <property type="evidence" value="ECO:0007669"/>
    <property type="project" value="TreeGrafter"/>
</dbReference>
<evidence type="ECO:0000256" key="4">
    <source>
        <dbReference type="ARBA" id="ARBA00022989"/>
    </source>
</evidence>
<keyword evidence="6" id="KW-0472">Membrane</keyword>
<evidence type="ECO:0000256" key="3">
    <source>
        <dbReference type="ARBA" id="ARBA00022692"/>
    </source>
</evidence>
<keyword evidence="2" id="KW-0813">Transport</keyword>
<keyword evidence="8" id="KW-0407">Ion channel</keyword>
<dbReference type="RefSeq" id="WP_277442039.1">
    <property type="nucleotide sequence ID" value="NZ_JAKOAV010000001.1"/>
</dbReference>
<dbReference type="SMART" id="SM00100">
    <property type="entry name" value="cNMP"/>
    <property type="match status" value="1"/>
</dbReference>
<dbReference type="PROSITE" id="PS00889">
    <property type="entry name" value="CNMP_BINDING_2"/>
    <property type="match status" value="1"/>
</dbReference>
<keyword evidence="7" id="KW-1071">Ligand-gated ion channel</keyword>
<dbReference type="SUPFAM" id="SSF81901">
    <property type="entry name" value="HCP-like"/>
    <property type="match status" value="1"/>
</dbReference>
<dbReference type="Pfam" id="PF00027">
    <property type="entry name" value="cNMP_binding"/>
    <property type="match status" value="1"/>
</dbReference>
<dbReference type="InterPro" id="IPR050866">
    <property type="entry name" value="CNG_cation_channel"/>
</dbReference>
<keyword evidence="11" id="KW-1185">Reference proteome</keyword>
<dbReference type="CDD" id="cd00038">
    <property type="entry name" value="CAP_ED"/>
    <property type="match status" value="1"/>
</dbReference>
<evidence type="ECO:0000256" key="2">
    <source>
        <dbReference type="ARBA" id="ARBA00022448"/>
    </source>
</evidence>
<evidence type="ECO:0000256" key="5">
    <source>
        <dbReference type="ARBA" id="ARBA00023065"/>
    </source>
</evidence>
<keyword evidence="5" id="KW-0406">Ion transport</keyword>